<gene>
    <name evidence="3" type="ORF">F3Y22_tig00110895pilonHSYRG00175</name>
</gene>
<keyword evidence="1" id="KW-0677">Repeat</keyword>
<dbReference type="InterPro" id="IPR011990">
    <property type="entry name" value="TPR-like_helical_dom_sf"/>
</dbReference>
<dbReference type="Proteomes" id="UP000436088">
    <property type="component" value="Unassembled WGS sequence"/>
</dbReference>
<sequence length="113" mass="12540">MVYSGRIANAQMVKLNVEPDEVLYTALLHSYVKNGKFEYARIVFDMMLENNVVCSMALIAGYMNNGSVDEAENVFNKTVGKDVVVFNAMIKGYSKSVESDKNGIDILTVEGMK</sequence>
<dbReference type="NCBIfam" id="TIGR00756">
    <property type="entry name" value="PPR"/>
    <property type="match status" value="1"/>
</dbReference>
<evidence type="ECO:0008006" key="5">
    <source>
        <dbReference type="Google" id="ProtNLM"/>
    </source>
</evidence>
<comment type="caution">
    <text evidence="3">The sequence shown here is derived from an EMBL/GenBank/DDBJ whole genome shotgun (WGS) entry which is preliminary data.</text>
</comment>
<dbReference type="InterPro" id="IPR046960">
    <property type="entry name" value="PPR_At4g14850-like_plant"/>
</dbReference>
<dbReference type="Gene3D" id="1.25.40.10">
    <property type="entry name" value="Tetratricopeptide repeat domain"/>
    <property type="match status" value="1"/>
</dbReference>
<keyword evidence="4" id="KW-1185">Reference proteome</keyword>
<organism evidence="3 4">
    <name type="scientific">Hibiscus syriacus</name>
    <name type="common">Rose of Sharon</name>
    <dbReference type="NCBI Taxonomy" id="106335"/>
    <lineage>
        <taxon>Eukaryota</taxon>
        <taxon>Viridiplantae</taxon>
        <taxon>Streptophyta</taxon>
        <taxon>Embryophyta</taxon>
        <taxon>Tracheophyta</taxon>
        <taxon>Spermatophyta</taxon>
        <taxon>Magnoliopsida</taxon>
        <taxon>eudicotyledons</taxon>
        <taxon>Gunneridae</taxon>
        <taxon>Pentapetalae</taxon>
        <taxon>rosids</taxon>
        <taxon>malvids</taxon>
        <taxon>Malvales</taxon>
        <taxon>Malvaceae</taxon>
        <taxon>Malvoideae</taxon>
        <taxon>Hibiscus</taxon>
    </lineage>
</organism>
<evidence type="ECO:0000313" key="3">
    <source>
        <dbReference type="EMBL" id="KAE8690370.1"/>
    </source>
</evidence>
<dbReference type="Pfam" id="PF01535">
    <property type="entry name" value="PPR"/>
    <property type="match status" value="3"/>
</dbReference>
<evidence type="ECO:0000256" key="1">
    <source>
        <dbReference type="ARBA" id="ARBA00022737"/>
    </source>
</evidence>
<dbReference type="PANTHER" id="PTHR47926:SF535">
    <property type="entry name" value="PENTACOTRIPEPTIDE-REPEAT REGION OF PRORP DOMAIN-CONTAINING PROTEIN"/>
    <property type="match status" value="1"/>
</dbReference>
<feature type="repeat" description="PPR" evidence="2">
    <location>
        <begin position="20"/>
        <end position="54"/>
    </location>
</feature>
<dbReference type="GO" id="GO:0003723">
    <property type="term" value="F:RNA binding"/>
    <property type="evidence" value="ECO:0007669"/>
    <property type="project" value="InterPro"/>
</dbReference>
<dbReference type="GO" id="GO:0009451">
    <property type="term" value="P:RNA modification"/>
    <property type="evidence" value="ECO:0007669"/>
    <property type="project" value="InterPro"/>
</dbReference>
<evidence type="ECO:0000313" key="4">
    <source>
        <dbReference type="Proteomes" id="UP000436088"/>
    </source>
</evidence>
<dbReference type="PROSITE" id="PS51375">
    <property type="entry name" value="PPR"/>
    <property type="match status" value="1"/>
</dbReference>
<accession>A0A6A2ZFP0</accession>
<reference evidence="3" key="1">
    <citation type="submission" date="2019-09" db="EMBL/GenBank/DDBJ databases">
        <title>Draft genome information of white flower Hibiscus syriacus.</title>
        <authorList>
            <person name="Kim Y.-M."/>
        </authorList>
    </citation>
    <scope>NUCLEOTIDE SEQUENCE [LARGE SCALE GENOMIC DNA]</scope>
    <source>
        <strain evidence="3">YM2019G1</strain>
    </source>
</reference>
<evidence type="ECO:0000256" key="2">
    <source>
        <dbReference type="PROSITE-ProRule" id="PRU00708"/>
    </source>
</evidence>
<dbReference type="EMBL" id="VEPZ02001152">
    <property type="protein sequence ID" value="KAE8690370.1"/>
    <property type="molecule type" value="Genomic_DNA"/>
</dbReference>
<dbReference type="AlphaFoldDB" id="A0A6A2ZFP0"/>
<dbReference type="PANTHER" id="PTHR47926">
    <property type="entry name" value="PENTATRICOPEPTIDE REPEAT-CONTAINING PROTEIN"/>
    <property type="match status" value="1"/>
</dbReference>
<proteinExistence type="predicted"/>
<protein>
    <recommendedName>
        <fullName evidence="5">Pentatricopeptide repeat-containing protein</fullName>
    </recommendedName>
</protein>
<name>A0A6A2ZFP0_HIBSY</name>
<dbReference type="InterPro" id="IPR002885">
    <property type="entry name" value="PPR_rpt"/>
</dbReference>